<keyword evidence="6 9" id="KW-1133">Transmembrane helix</keyword>
<keyword evidence="12" id="KW-1185">Reference proteome</keyword>
<dbReference type="PANTHER" id="PTHR11629">
    <property type="entry name" value="VACUOLAR PROTON ATPASES"/>
    <property type="match status" value="1"/>
</dbReference>
<keyword evidence="5 9" id="KW-0375">Hydrogen ion transport</keyword>
<keyword evidence="7 9" id="KW-0406">Ion transport</keyword>
<sequence length="797" mass="84761">MLDAFDEEDDGWAGGRRAASTSRTSGNGGWADGGGVVGARPFRSSSASRGGDDVELSALEAGAFAEPPAGGLGSRSSSTLSGSAGLSSGPAAPASLLSFFSGVLPRDRRAPFERVLFRGTRGNCLARFADVPSPMEDPSTGAAVEKVVYMVFFSGAEVRAKASKIIAAFGAAAYAFPESADERVAAYTETRGRLRDLELVLATAAGARRELLAGVAPRLGAWAERVRQEKATYHTLNALNFDTSSKLFIADVWCPTDRVEGVRTALAAARAASAAQAPSVVEVRPFGAATPPTHFRLNRFTAVFHHLIEAYAVAAYHEVNPAPFAVVLFPFLFAVMFGDVGHGAVMALFATFIILREKRMVRRQLNEFMQTCYDGRYMLLLMGLFSIYTGFIYNEAFAVPLNLFGSRWQYTNASAMACGLDNCEVPGDVRPPLAPYPLGFDPVWKSSQSGLVYFNSYKMKLAIVLGVSQMILGICLSYVNGHFFRDRVDVLFVFVPQLLFMSSLFGYLVLLILIKWATNWESPACLADPHCVPPDLKNVLINLFMAPGKVSATGQLYKGQAAVQTALLAVAVISVPWMLLPKPLLMRREAARKAAYAPLGDEESALDRDGGAQPPAANGGSSANGGSPVGVMANGAGAGAKASPSGGGGGLLDDGGGGAGGHGAAVFDFSEVFVGQMIHTIEFVLGAVSNTASYLRLWALSLAHAELSDVFLEKLMFGSMASGSIVLCIIGFFSWVALTLGVLMFMESLSAFLHALRLMWVEFMSKFYALNHGADPVKFEPFSFAALREAEAEAAAA</sequence>
<evidence type="ECO:0000256" key="7">
    <source>
        <dbReference type="ARBA" id="ARBA00023065"/>
    </source>
</evidence>
<evidence type="ECO:0000313" key="12">
    <source>
        <dbReference type="Proteomes" id="UP000218209"/>
    </source>
</evidence>
<keyword evidence="8 9" id="KW-0472">Membrane</keyword>
<dbReference type="EMBL" id="KV918765">
    <property type="protein sequence ID" value="OSX81183.1"/>
    <property type="molecule type" value="Genomic_DNA"/>
</dbReference>
<dbReference type="PANTHER" id="PTHR11629:SF63">
    <property type="entry name" value="V-TYPE PROTON ATPASE SUBUNIT A"/>
    <property type="match status" value="1"/>
</dbReference>
<dbReference type="InterPro" id="IPR026028">
    <property type="entry name" value="V-type_ATPase_116kDa_su_euka"/>
</dbReference>
<evidence type="ECO:0000256" key="6">
    <source>
        <dbReference type="ARBA" id="ARBA00022989"/>
    </source>
</evidence>
<dbReference type="InterPro" id="IPR002490">
    <property type="entry name" value="V-ATPase_116kDa_su"/>
</dbReference>
<comment type="similarity">
    <text evidence="2 9">Belongs to the V-ATPase 116 kDa subunit family.</text>
</comment>
<dbReference type="Pfam" id="PF01496">
    <property type="entry name" value="V_ATPase_I"/>
    <property type="match status" value="1"/>
</dbReference>
<feature type="transmembrane region" description="Helical" evidence="9">
    <location>
        <begin position="715"/>
        <end position="736"/>
    </location>
</feature>
<reference evidence="11 12" key="1">
    <citation type="submission" date="2017-03" db="EMBL/GenBank/DDBJ databases">
        <title>WGS assembly of Porphyra umbilicalis.</title>
        <authorList>
            <person name="Brawley S.H."/>
            <person name="Blouin N.A."/>
            <person name="Ficko-Blean E."/>
            <person name="Wheeler G.L."/>
            <person name="Lohr M."/>
            <person name="Goodson H.V."/>
            <person name="Jenkins J.W."/>
            <person name="Blaby-Haas C.E."/>
            <person name="Helliwell K.E."/>
            <person name="Chan C."/>
            <person name="Marriage T."/>
            <person name="Bhattacharya D."/>
            <person name="Klein A.S."/>
            <person name="Badis Y."/>
            <person name="Brodie J."/>
            <person name="Cao Y."/>
            <person name="Collen J."/>
            <person name="Dittami S.M."/>
            <person name="Gachon C.M."/>
            <person name="Green B.R."/>
            <person name="Karpowicz S."/>
            <person name="Kim J.W."/>
            <person name="Kudahl U."/>
            <person name="Lin S."/>
            <person name="Michel G."/>
            <person name="Mittag M."/>
            <person name="Olson B.J."/>
            <person name="Pangilinan J."/>
            <person name="Peng Y."/>
            <person name="Qiu H."/>
            <person name="Shu S."/>
            <person name="Singer J.T."/>
            <person name="Smith A.G."/>
            <person name="Sprecher B.N."/>
            <person name="Wagner V."/>
            <person name="Wang W."/>
            <person name="Wang Z.-Y."/>
            <person name="Yan J."/>
            <person name="Yarish C."/>
            <person name="Zoeuner-Riek S."/>
            <person name="Zhuang Y."/>
            <person name="Zou Y."/>
            <person name="Lindquist E.A."/>
            <person name="Grimwood J."/>
            <person name="Barry K."/>
            <person name="Rokhsar D.S."/>
            <person name="Schmutz J."/>
            <person name="Stiller J.W."/>
            <person name="Grossman A.R."/>
            <person name="Prochnik S.E."/>
        </authorList>
    </citation>
    <scope>NUCLEOTIDE SEQUENCE [LARGE SCALE GENOMIC DNA]</scope>
    <source>
        <strain evidence="11">4086291</strain>
    </source>
</reference>
<organism evidence="11 12">
    <name type="scientific">Porphyra umbilicalis</name>
    <name type="common">Purple laver</name>
    <name type="synonym">Red alga</name>
    <dbReference type="NCBI Taxonomy" id="2786"/>
    <lineage>
        <taxon>Eukaryota</taxon>
        <taxon>Rhodophyta</taxon>
        <taxon>Bangiophyceae</taxon>
        <taxon>Bangiales</taxon>
        <taxon>Bangiaceae</taxon>
        <taxon>Porphyra</taxon>
    </lineage>
</organism>
<protein>
    <recommendedName>
        <fullName evidence="9">V-type proton ATPase subunit a</fullName>
    </recommendedName>
</protein>
<keyword evidence="3 9" id="KW-0813">Transport</keyword>
<feature type="transmembrane region" description="Helical" evidence="9">
    <location>
        <begin position="461"/>
        <end position="479"/>
    </location>
</feature>
<feature type="transmembrane region" description="Helical" evidence="9">
    <location>
        <begin position="327"/>
        <end position="355"/>
    </location>
</feature>
<dbReference type="PIRSF" id="PIRSF001293">
    <property type="entry name" value="ATP6V0A1"/>
    <property type="match status" value="1"/>
</dbReference>
<keyword evidence="4 9" id="KW-0812">Transmembrane</keyword>
<accession>A0A1X6PKJ8</accession>
<dbReference type="AlphaFoldDB" id="A0A1X6PKJ8"/>
<evidence type="ECO:0000256" key="10">
    <source>
        <dbReference type="SAM" id="MobiDB-lite"/>
    </source>
</evidence>
<feature type="compositionally biased region" description="Low complexity" evidence="10">
    <location>
        <begin position="614"/>
        <end position="624"/>
    </location>
</feature>
<evidence type="ECO:0000256" key="4">
    <source>
        <dbReference type="ARBA" id="ARBA00022692"/>
    </source>
</evidence>
<dbReference type="GO" id="GO:0046961">
    <property type="term" value="F:proton-transporting ATPase activity, rotational mechanism"/>
    <property type="evidence" value="ECO:0007669"/>
    <property type="project" value="InterPro"/>
</dbReference>
<feature type="region of interest" description="Disordered" evidence="10">
    <location>
        <begin position="603"/>
        <end position="624"/>
    </location>
</feature>
<dbReference type="GO" id="GO:0051117">
    <property type="term" value="F:ATPase binding"/>
    <property type="evidence" value="ECO:0007669"/>
    <property type="project" value="TreeGrafter"/>
</dbReference>
<gene>
    <name evidence="11" type="ORF">BU14_0025s0064</name>
</gene>
<comment type="subcellular location">
    <subcellularLocation>
        <location evidence="1">Membrane</location>
        <topology evidence="1">Multi-pass membrane protein</topology>
    </subcellularLocation>
</comment>
<evidence type="ECO:0000256" key="1">
    <source>
        <dbReference type="ARBA" id="ARBA00004141"/>
    </source>
</evidence>
<feature type="compositionally biased region" description="Acidic residues" evidence="10">
    <location>
        <begin position="1"/>
        <end position="11"/>
    </location>
</feature>
<feature type="transmembrane region" description="Helical" evidence="9">
    <location>
        <begin position="376"/>
        <end position="393"/>
    </location>
</feature>
<evidence type="ECO:0000256" key="2">
    <source>
        <dbReference type="ARBA" id="ARBA00009904"/>
    </source>
</evidence>
<evidence type="ECO:0000256" key="9">
    <source>
        <dbReference type="RuleBase" id="RU361189"/>
    </source>
</evidence>
<feature type="compositionally biased region" description="Gly residues" evidence="10">
    <location>
        <begin position="26"/>
        <end position="37"/>
    </location>
</feature>
<dbReference type="GO" id="GO:0000220">
    <property type="term" value="C:vacuolar proton-transporting V-type ATPase, V0 domain"/>
    <property type="evidence" value="ECO:0007669"/>
    <property type="project" value="InterPro"/>
</dbReference>
<comment type="function">
    <text evidence="9">Essential component of the vacuolar proton pump (V-ATPase), a multimeric enzyme that catalyzes the translocation of protons across the membranes. Required for assembly and activity of the V-ATPase.</text>
</comment>
<dbReference type="OrthoDB" id="10264220at2759"/>
<evidence type="ECO:0000256" key="5">
    <source>
        <dbReference type="ARBA" id="ARBA00022781"/>
    </source>
</evidence>
<proteinExistence type="inferred from homology"/>
<feature type="region of interest" description="Disordered" evidence="10">
    <location>
        <begin position="1"/>
        <end position="51"/>
    </location>
</feature>
<feature type="transmembrane region" description="Helical" evidence="9">
    <location>
        <begin position="561"/>
        <end position="580"/>
    </location>
</feature>
<dbReference type="Proteomes" id="UP000218209">
    <property type="component" value="Unassembled WGS sequence"/>
</dbReference>
<evidence type="ECO:0000256" key="3">
    <source>
        <dbReference type="ARBA" id="ARBA00022448"/>
    </source>
</evidence>
<feature type="transmembrane region" description="Helical" evidence="9">
    <location>
        <begin position="491"/>
        <end position="514"/>
    </location>
</feature>
<dbReference type="GO" id="GO:0007035">
    <property type="term" value="P:vacuolar acidification"/>
    <property type="evidence" value="ECO:0007669"/>
    <property type="project" value="TreeGrafter"/>
</dbReference>
<evidence type="ECO:0000256" key="8">
    <source>
        <dbReference type="ARBA" id="ARBA00023136"/>
    </source>
</evidence>
<evidence type="ECO:0000313" key="11">
    <source>
        <dbReference type="EMBL" id="OSX81183.1"/>
    </source>
</evidence>
<name>A0A1X6PKJ8_PORUM</name>